<proteinExistence type="evidence at transcript level"/>
<evidence type="ECO:0000313" key="2">
    <source>
        <dbReference type="EMBL" id="AFJ24817.1"/>
    </source>
</evidence>
<feature type="non-terminal residue" evidence="2">
    <location>
        <position position="1"/>
    </location>
</feature>
<keyword evidence="1" id="KW-0732">Signal</keyword>
<dbReference type="AlphaFoldDB" id="I1ZIG3"/>
<feature type="chain" id="PRO_5003654743" evidence="1">
    <location>
        <begin position="22"/>
        <end position="81"/>
    </location>
</feature>
<dbReference type="EMBL" id="JX010574">
    <property type="protein sequence ID" value="AFJ24817.1"/>
    <property type="molecule type" value="mRNA"/>
</dbReference>
<organism evidence="2">
    <name type="scientific">Schmidtea mediterranea</name>
    <name type="common">Freshwater planarian flatworm</name>
    <dbReference type="NCBI Taxonomy" id="79327"/>
    <lineage>
        <taxon>Eukaryota</taxon>
        <taxon>Metazoa</taxon>
        <taxon>Spiralia</taxon>
        <taxon>Lophotrochozoa</taxon>
        <taxon>Platyhelminthes</taxon>
        <taxon>Rhabditophora</taxon>
        <taxon>Seriata</taxon>
        <taxon>Tricladida</taxon>
        <taxon>Continenticola</taxon>
        <taxon>Geoplanoidea</taxon>
        <taxon>Dugesiidae</taxon>
        <taxon>Schmidtea</taxon>
    </lineage>
</organism>
<reference evidence="2" key="1">
    <citation type="journal article" date="2012" name="Genes Dev.">
        <title>A molecular wound response program associated with regeneration initiation in planarians.</title>
        <authorList>
            <person name="Wenemoser D."/>
            <person name="Lapan S.W."/>
            <person name="Wilkinson A.W."/>
            <person name="Bell G.W."/>
            <person name="Reddien P.W."/>
        </authorList>
    </citation>
    <scope>NUCLEOTIDE SEQUENCE</scope>
</reference>
<evidence type="ECO:0000256" key="1">
    <source>
        <dbReference type="SAM" id="SignalP"/>
    </source>
</evidence>
<accession>I1ZIG3</accession>
<sequence length="81" mass="9365">IIYKIIIMIIIYSQLQGFTEGYTDGNCVSSCNNALFSCEFGHGKFFEMIEGFEGYPIKKYSFFTNTWHCLLKEAECLLNCH</sequence>
<protein>
    <submittedName>
        <fullName evidence="2">Uncharacterized protein</fullName>
    </submittedName>
</protein>
<name>I1ZIG3_SCHMD</name>
<feature type="signal peptide" evidence="1">
    <location>
        <begin position="1"/>
        <end position="21"/>
    </location>
</feature>